<proteinExistence type="predicted"/>
<protein>
    <submittedName>
        <fullName evidence="1">Uncharacterized protein</fullName>
    </submittedName>
</protein>
<reference evidence="1" key="2">
    <citation type="journal article" date="2015" name="Data Brief">
        <title>Shoot transcriptome of the giant reed, Arundo donax.</title>
        <authorList>
            <person name="Barrero R.A."/>
            <person name="Guerrero F.D."/>
            <person name="Moolhuijzen P."/>
            <person name="Goolsby J.A."/>
            <person name="Tidwell J."/>
            <person name="Bellgard S.E."/>
            <person name="Bellgard M.I."/>
        </authorList>
    </citation>
    <scope>NUCLEOTIDE SEQUENCE</scope>
    <source>
        <tissue evidence="1">Shoot tissue taken approximately 20 cm above the soil surface</tissue>
    </source>
</reference>
<dbReference type="EMBL" id="GBRH01271329">
    <property type="protein sequence ID" value="JAD26566.1"/>
    <property type="molecule type" value="Transcribed_RNA"/>
</dbReference>
<name>A0A0A8YKA1_ARUDO</name>
<accession>A0A0A8YKA1</accession>
<organism evidence="1">
    <name type="scientific">Arundo donax</name>
    <name type="common">Giant reed</name>
    <name type="synonym">Donax arundinaceus</name>
    <dbReference type="NCBI Taxonomy" id="35708"/>
    <lineage>
        <taxon>Eukaryota</taxon>
        <taxon>Viridiplantae</taxon>
        <taxon>Streptophyta</taxon>
        <taxon>Embryophyta</taxon>
        <taxon>Tracheophyta</taxon>
        <taxon>Spermatophyta</taxon>
        <taxon>Magnoliopsida</taxon>
        <taxon>Liliopsida</taxon>
        <taxon>Poales</taxon>
        <taxon>Poaceae</taxon>
        <taxon>PACMAD clade</taxon>
        <taxon>Arundinoideae</taxon>
        <taxon>Arundineae</taxon>
        <taxon>Arundo</taxon>
    </lineage>
</organism>
<sequence>MVVVFIEGSEHFVSDLVVVVF</sequence>
<reference evidence="1" key="1">
    <citation type="submission" date="2014-09" db="EMBL/GenBank/DDBJ databases">
        <authorList>
            <person name="Magalhaes I.L.F."/>
            <person name="Oliveira U."/>
            <person name="Santos F.R."/>
            <person name="Vidigal T.H.D.A."/>
            <person name="Brescovit A.D."/>
            <person name="Santos A.J."/>
        </authorList>
    </citation>
    <scope>NUCLEOTIDE SEQUENCE</scope>
    <source>
        <tissue evidence="1">Shoot tissue taken approximately 20 cm above the soil surface</tissue>
    </source>
</reference>
<dbReference type="AlphaFoldDB" id="A0A0A8YKA1"/>
<evidence type="ECO:0000313" key="1">
    <source>
        <dbReference type="EMBL" id="JAD26566.1"/>
    </source>
</evidence>